<feature type="repeat" description="ANK" evidence="3">
    <location>
        <begin position="375"/>
        <end position="407"/>
    </location>
</feature>
<dbReference type="AlphaFoldDB" id="A0A5N6SMF5"/>
<reference evidence="4 5" key="1">
    <citation type="submission" date="2019-04" db="EMBL/GenBank/DDBJ databases">
        <title>Friends and foes A comparative genomics study of 23 Aspergillus species from section Flavi.</title>
        <authorList>
            <consortium name="DOE Joint Genome Institute"/>
            <person name="Kjaerbolling I."/>
            <person name="Vesth T."/>
            <person name="Frisvad J.C."/>
            <person name="Nybo J.L."/>
            <person name="Theobald S."/>
            <person name="Kildgaard S."/>
            <person name="Isbrandt T."/>
            <person name="Kuo A."/>
            <person name="Sato A."/>
            <person name="Lyhne E.K."/>
            <person name="Kogle M.E."/>
            <person name="Wiebenga A."/>
            <person name="Kun R.S."/>
            <person name="Lubbers R.J."/>
            <person name="Makela M.R."/>
            <person name="Barry K."/>
            <person name="Chovatia M."/>
            <person name="Clum A."/>
            <person name="Daum C."/>
            <person name="Haridas S."/>
            <person name="He G."/>
            <person name="LaButti K."/>
            <person name="Lipzen A."/>
            <person name="Mondo S."/>
            <person name="Riley R."/>
            <person name="Salamov A."/>
            <person name="Simmons B.A."/>
            <person name="Magnuson J.K."/>
            <person name="Henrissat B."/>
            <person name="Mortensen U.H."/>
            <person name="Larsen T.O."/>
            <person name="Devries R.P."/>
            <person name="Grigoriev I.V."/>
            <person name="Machida M."/>
            <person name="Baker S.E."/>
            <person name="Andersen M.R."/>
        </authorList>
    </citation>
    <scope>NUCLEOTIDE SEQUENCE [LARGE SCALE GENOMIC DNA]</scope>
    <source>
        <strain evidence="4 5">CBS 117625</strain>
    </source>
</reference>
<organism evidence="4 5">
    <name type="scientific">Aspergillus pseudotamarii</name>
    <dbReference type="NCBI Taxonomy" id="132259"/>
    <lineage>
        <taxon>Eukaryota</taxon>
        <taxon>Fungi</taxon>
        <taxon>Dikarya</taxon>
        <taxon>Ascomycota</taxon>
        <taxon>Pezizomycotina</taxon>
        <taxon>Eurotiomycetes</taxon>
        <taxon>Eurotiomycetidae</taxon>
        <taxon>Eurotiales</taxon>
        <taxon>Aspergillaceae</taxon>
        <taxon>Aspergillus</taxon>
        <taxon>Aspergillus subgen. Circumdati</taxon>
    </lineage>
</organism>
<dbReference type="GO" id="GO:0004540">
    <property type="term" value="F:RNA nuclease activity"/>
    <property type="evidence" value="ECO:0007669"/>
    <property type="project" value="TreeGrafter"/>
</dbReference>
<dbReference type="PANTHER" id="PTHR24141">
    <property type="entry name" value="2-5A-DEPENDENT RIBONUCLEASE"/>
    <property type="match status" value="1"/>
</dbReference>
<dbReference type="RefSeq" id="XP_031911140.1">
    <property type="nucleotide sequence ID" value="XM_032060456.1"/>
</dbReference>
<feature type="repeat" description="ANK" evidence="3">
    <location>
        <begin position="410"/>
        <end position="439"/>
    </location>
</feature>
<protein>
    <submittedName>
        <fullName evidence="4">Ankyrin repeat-containing domain protein</fullName>
    </submittedName>
</protein>
<sequence>MDPLSAAAAILQVAQMAGQTAIKAHDCFSIIQNAPNEINAINRDIAAFQTQVDRLATSLSSTAVSDIVNADPEISDAILTLESPIANCNEALNRIMQKMEPYLKVEASSPGPKTQGVDSPPAGGRRRRVLWLWRRKEVFGLTMELERTKATFDNAMGNVNLLLSLKLIKGSAATPHPNSQGFNTDVGSSLTNYAASIVAGTASDGLTVSTRHSITSAETRAANLPSGPEAAEQIKVAVSHGGVLLLRAILQHAHVDARDKKGRTALSHAAEKGQVEIVKVLLECGASVSARQWSVSGWEGGRNPYKESGATPVWYAARYNQLEILKLLLERGANAQVRTTCGNTPLSAACQQGYTDIVKVLLSKGVDVNTRNYHDGYAPIHGAVSGDFIEILELLLDHGAFLETPTTQPEGKNALHFSVTCRRLNSLKILLERGADPNALMIERVTPLHLAAAANWIPGIELLMEHNVFIDARDSLLHESPLHKAARNRHHTAIQKLCELGANQQAKNVDGQTYQEILQCASDDPDEWGVYPHLGVYICKDLWLITH</sequence>
<dbReference type="GeneID" id="43644666"/>
<dbReference type="PANTHER" id="PTHR24141:SF1">
    <property type="entry name" value="2-5A-DEPENDENT RIBONUCLEASE"/>
    <property type="match status" value="1"/>
</dbReference>
<evidence type="ECO:0000313" key="5">
    <source>
        <dbReference type="Proteomes" id="UP000325672"/>
    </source>
</evidence>
<dbReference type="GO" id="GO:0006396">
    <property type="term" value="P:RNA processing"/>
    <property type="evidence" value="ECO:0007669"/>
    <property type="project" value="TreeGrafter"/>
</dbReference>
<dbReference type="PROSITE" id="PS50088">
    <property type="entry name" value="ANK_REPEAT"/>
    <property type="match status" value="7"/>
</dbReference>
<dbReference type="SMART" id="SM00248">
    <property type="entry name" value="ANK"/>
    <property type="match status" value="7"/>
</dbReference>
<feature type="repeat" description="ANK" evidence="3">
    <location>
        <begin position="477"/>
        <end position="509"/>
    </location>
</feature>
<evidence type="ECO:0000313" key="4">
    <source>
        <dbReference type="EMBL" id="KAE8135077.1"/>
    </source>
</evidence>
<dbReference type="OrthoDB" id="1577640at2759"/>
<dbReference type="PROSITE" id="PS50297">
    <property type="entry name" value="ANK_REP_REGION"/>
    <property type="match status" value="5"/>
</dbReference>
<dbReference type="Pfam" id="PF12796">
    <property type="entry name" value="Ank_2"/>
    <property type="match status" value="4"/>
</dbReference>
<proteinExistence type="predicted"/>
<dbReference type="Gene3D" id="1.25.40.20">
    <property type="entry name" value="Ankyrin repeat-containing domain"/>
    <property type="match status" value="3"/>
</dbReference>
<keyword evidence="5" id="KW-1185">Reference proteome</keyword>
<dbReference type="PRINTS" id="PR01415">
    <property type="entry name" value="ANKYRIN"/>
</dbReference>
<evidence type="ECO:0000256" key="2">
    <source>
        <dbReference type="ARBA" id="ARBA00023043"/>
    </source>
</evidence>
<feature type="repeat" description="ANK" evidence="3">
    <location>
        <begin position="261"/>
        <end position="293"/>
    </location>
</feature>
<feature type="repeat" description="ANK" evidence="3">
    <location>
        <begin position="341"/>
        <end position="373"/>
    </location>
</feature>
<dbReference type="GO" id="GO:0003723">
    <property type="term" value="F:RNA binding"/>
    <property type="evidence" value="ECO:0007669"/>
    <property type="project" value="TreeGrafter"/>
</dbReference>
<keyword evidence="1" id="KW-0677">Repeat</keyword>
<dbReference type="Proteomes" id="UP000325672">
    <property type="component" value="Unassembled WGS sequence"/>
</dbReference>
<evidence type="ECO:0000256" key="3">
    <source>
        <dbReference type="PROSITE-ProRule" id="PRU00023"/>
    </source>
</evidence>
<dbReference type="EMBL" id="ML743597">
    <property type="protein sequence ID" value="KAE8135077.1"/>
    <property type="molecule type" value="Genomic_DNA"/>
</dbReference>
<keyword evidence="2 3" id="KW-0040">ANK repeat</keyword>
<name>A0A5N6SMF5_ASPPS</name>
<gene>
    <name evidence="4" type="ORF">BDV38DRAFT_285279</name>
</gene>
<feature type="repeat" description="ANK" evidence="3">
    <location>
        <begin position="443"/>
        <end position="475"/>
    </location>
</feature>
<evidence type="ECO:0000256" key="1">
    <source>
        <dbReference type="ARBA" id="ARBA00022737"/>
    </source>
</evidence>
<dbReference type="InterPro" id="IPR036770">
    <property type="entry name" value="Ankyrin_rpt-contain_sf"/>
</dbReference>
<accession>A0A5N6SMF5</accession>
<dbReference type="SUPFAM" id="SSF48403">
    <property type="entry name" value="Ankyrin repeat"/>
    <property type="match status" value="1"/>
</dbReference>
<feature type="repeat" description="ANK" evidence="3">
    <location>
        <begin position="308"/>
        <end position="340"/>
    </location>
</feature>
<dbReference type="InterPro" id="IPR002110">
    <property type="entry name" value="Ankyrin_rpt"/>
</dbReference>